<feature type="region of interest" description="Disordered" evidence="1">
    <location>
        <begin position="496"/>
        <end position="516"/>
    </location>
</feature>
<gene>
    <name evidence="2" type="ORF">CYMTET_4325</name>
</gene>
<keyword evidence="3" id="KW-1185">Reference proteome</keyword>
<dbReference type="GO" id="GO:0003676">
    <property type="term" value="F:nucleic acid binding"/>
    <property type="evidence" value="ECO:0007669"/>
    <property type="project" value="InterPro"/>
</dbReference>
<dbReference type="Proteomes" id="UP001190700">
    <property type="component" value="Unassembled WGS sequence"/>
</dbReference>
<accession>A0AAE0H1E2</accession>
<sequence length="516" mass="57410">MPRSQGTTGVLKVSQYNAIRQHLQDGAPSSSHASKIPATIYGGGRLQWSDFSILQPDPNLPTITREAARKSMSALHIYLQQMSPLTRNAANGWILLCPPDVSEFVVEVVHLLQACAGRDKVIHNIGNLSDPFVMETIRKCPLCVLNKRAKTVKTITAIRADENLREESWDYSDSNEGQLIKVLSHYLPPQKSFFRLVRVQIIANVYHVNIVFIPPRDPAANGRIERAHAPHHARVRSLLLQHPNLHPFEAHLMSVNIANKLVYTPTGVSPFQYRYGRAPSTMLATTLVEQPSPSLDDNAPAAAAVASLDAPRMVSIEDRMALTHAVRQEAQAHQTRYQDRYDGKQIGKSCKLELGDAVLLRHTAPDRAAITTSKLLGFANTGPYILAEFVGKTSARLRDALWGETLTDRVPLNRLSLFRRRGTTPVPQFEDILRIQDKPKLDSAYAAQQSRLLELQSDLASRPDAPVCTSCKKKVDCLHAKHMCKPCYTKFANNRAKANRQEGAPPRPRGRPRKGA</sequence>
<dbReference type="SUPFAM" id="SSF53098">
    <property type="entry name" value="Ribonuclease H-like"/>
    <property type="match status" value="1"/>
</dbReference>
<organism evidence="2 3">
    <name type="scientific">Cymbomonas tetramitiformis</name>
    <dbReference type="NCBI Taxonomy" id="36881"/>
    <lineage>
        <taxon>Eukaryota</taxon>
        <taxon>Viridiplantae</taxon>
        <taxon>Chlorophyta</taxon>
        <taxon>Pyramimonadophyceae</taxon>
        <taxon>Pyramimonadales</taxon>
        <taxon>Pyramimonadaceae</taxon>
        <taxon>Cymbomonas</taxon>
    </lineage>
</organism>
<comment type="caution">
    <text evidence="2">The sequence shown here is derived from an EMBL/GenBank/DDBJ whole genome shotgun (WGS) entry which is preliminary data.</text>
</comment>
<reference evidence="2 3" key="1">
    <citation type="journal article" date="2015" name="Genome Biol. Evol.">
        <title>Comparative Genomics of a Bacterivorous Green Alga Reveals Evolutionary Causalities and Consequences of Phago-Mixotrophic Mode of Nutrition.</title>
        <authorList>
            <person name="Burns J.A."/>
            <person name="Paasch A."/>
            <person name="Narechania A."/>
            <person name="Kim E."/>
        </authorList>
    </citation>
    <scope>NUCLEOTIDE SEQUENCE [LARGE SCALE GENOMIC DNA]</scope>
    <source>
        <strain evidence="2 3">PLY_AMNH</strain>
    </source>
</reference>
<evidence type="ECO:0000256" key="1">
    <source>
        <dbReference type="SAM" id="MobiDB-lite"/>
    </source>
</evidence>
<dbReference type="InterPro" id="IPR036397">
    <property type="entry name" value="RNaseH_sf"/>
</dbReference>
<dbReference type="InterPro" id="IPR012337">
    <property type="entry name" value="RNaseH-like_sf"/>
</dbReference>
<dbReference type="Gene3D" id="3.30.420.10">
    <property type="entry name" value="Ribonuclease H-like superfamily/Ribonuclease H"/>
    <property type="match status" value="1"/>
</dbReference>
<dbReference type="EMBL" id="LGRX02000558">
    <property type="protein sequence ID" value="KAK3288190.1"/>
    <property type="molecule type" value="Genomic_DNA"/>
</dbReference>
<evidence type="ECO:0000313" key="2">
    <source>
        <dbReference type="EMBL" id="KAK3288190.1"/>
    </source>
</evidence>
<proteinExistence type="predicted"/>
<name>A0AAE0H1E2_9CHLO</name>
<protein>
    <submittedName>
        <fullName evidence="2">Uncharacterized protein</fullName>
    </submittedName>
</protein>
<dbReference type="AlphaFoldDB" id="A0AAE0H1E2"/>
<evidence type="ECO:0000313" key="3">
    <source>
        <dbReference type="Proteomes" id="UP001190700"/>
    </source>
</evidence>